<sequence length="69" mass="7929">MAIQAEVHAREMKEQYLENKLHNKDLEIMIEVLKERIKNAVADEKAKAVFLAQFTKDKAKVGMVTTVDK</sequence>
<dbReference type="EMBL" id="JAACNO010003127">
    <property type="protein sequence ID" value="KAF4128398.1"/>
    <property type="molecule type" value="Genomic_DNA"/>
</dbReference>
<gene>
    <name evidence="1" type="ORF">GN244_ATG13218</name>
    <name evidence="2" type="ORF">GN244_ATG13219</name>
    <name evidence="3" type="ORF">GN958_ATG22474</name>
    <name evidence="4" type="ORF">GN958_ATG22476</name>
</gene>
<dbReference type="Proteomes" id="UP000602510">
    <property type="component" value="Unassembled WGS sequence"/>
</dbReference>
<name>A0A833RWK5_PHYIN</name>
<evidence type="ECO:0000313" key="1">
    <source>
        <dbReference type="EMBL" id="KAF4034767.1"/>
    </source>
</evidence>
<dbReference type="Proteomes" id="UP000704712">
    <property type="component" value="Unassembled WGS sequence"/>
</dbReference>
<evidence type="ECO:0000313" key="4">
    <source>
        <dbReference type="EMBL" id="KAF4128398.1"/>
    </source>
</evidence>
<dbReference type="EMBL" id="WSZM01000349">
    <property type="protein sequence ID" value="KAF4034767.1"/>
    <property type="molecule type" value="Genomic_DNA"/>
</dbReference>
<organism evidence="1 5">
    <name type="scientific">Phytophthora infestans</name>
    <name type="common">Potato late blight agent</name>
    <name type="synonym">Botrytis infestans</name>
    <dbReference type="NCBI Taxonomy" id="4787"/>
    <lineage>
        <taxon>Eukaryota</taxon>
        <taxon>Sar</taxon>
        <taxon>Stramenopiles</taxon>
        <taxon>Oomycota</taxon>
        <taxon>Peronosporomycetes</taxon>
        <taxon>Peronosporales</taxon>
        <taxon>Peronosporaceae</taxon>
        <taxon>Phytophthora</taxon>
    </lineage>
</organism>
<evidence type="ECO:0000313" key="2">
    <source>
        <dbReference type="EMBL" id="KAF4034768.1"/>
    </source>
</evidence>
<evidence type="ECO:0000313" key="3">
    <source>
        <dbReference type="EMBL" id="KAF4128396.1"/>
    </source>
</evidence>
<protein>
    <submittedName>
        <fullName evidence="1">Uncharacterized protein</fullName>
    </submittedName>
</protein>
<dbReference type="EMBL" id="WSZM01000349">
    <property type="protein sequence ID" value="KAF4034768.1"/>
    <property type="molecule type" value="Genomic_DNA"/>
</dbReference>
<evidence type="ECO:0000313" key="5">
    <source>
        <dbReference type="Proteomes" id="UP000602510"/>
    </source>
</evidence>
<dbReference type="EMBL" id="JAACNO010003127">
    <property type="protein sequence ID" value="KAF4128396.1"/>
    <property type="molecule type" value="Genomic_DNA"/>
</dbReference>
<keyword evidence="5" id="KW-1185">Reference proteome</keyword>
<dbReference type="AlphaFoldDB" id="A0A833RWK5"/>
<accession>A0A833RWK5</accession>
<proteinExistence type="predicted"/>
<reference evidence="1" key="1">
    <citation type="submission" date="2020-04" db="EMBL/GenBank/DDBJ databases">
        <title>Hybrid Assembly of Korean Phytophthora infestans isolates.</title>
        <authorList>
            <person name="Prokchorchik M."/>
            <person name="Lee Y."/>
            <person name="Seo J."/>
            <person name="Cho J.-H."/>
            <person name="Park Y.-E."/>
            <person name="Jang D.-C."/>
            <person name="Im J.-S."/>
            <person name="Choi J.-G."/>
            <person name="Park H.-J."/>
            <person name="Lee G.-B."/>
            <person name="Lee Y.-G."/>
            <person name="Hong S.-Y."/>
            <person name="Cho K."/>
            <person name="Sohn K.H."/>
        </authorList>
    </citation>
    <scope>NUCLEOTIDE SEQUENCE</scope>
    <source>
        <strain evidence="1">KR_1_A1</strain>
        <strain evidence="3">KR_2_A2</strain>
    </source>
</reference>
<comment type="caution">
    <text evidence="1">The sequence shown here is derived from an EMBL/GenBank/DDBJ whole genome shotgun (WGS) entry which is preliminary data.</text>
</comment>